<comment type="caution">
    <text evidence="1">The sequence shown here is derived from an EMBL/GenBank/DDBJ whole genome shotgun (WGS) entry which is preliminary data.</text>
</comment>
<sequence length="64" mass="6782">MEDLLSKVCYDDSLPSVDAPSSEEPSQLVEYTLEQGTAADISDDGPKGDVLDVVVGKWKGHSTG</sequence>
<organism evidence="1 2">
    <name type="scientific">Aphis craccivora</name>
    <name type="common">Cowpea aphid</name>
    <dbReference type="NCBI Taxonomy" id="307492"/>
    <lineage>
        <taxon>Eukaryota</taxon>
        <taxon>Metazoa</taxon>
        <taxon>Ecdysozoa</taxon>
        <taxon>Arthropoda</taxon>
        <taxon>Hexapoda</taxon>
        <taxon>Insecta</taxon>
        <taxon>Pterygota</taxon>
        <taxon>Neoptera</taxon>
        <taxon>Paraneoptera</taxon>
        <taxon>Hemiptera</taxon>
        <taxon>Sternorrhyncha</taxon>
        <taxon>Aphidomorpha</taxon>
        <taxon>Aphidoidea</taxon>
        <taxon>Aphididae</taxon>
        <taxon>Aphidini</taxon>
        <taxon>Aphis</taxon>
        <taxon>Aphis</taxon>
    </lineage>
</organism>
<evidence type="ECO:0000313" key="2">
    <source>
        <dbReference type="Proteomes" id="UP000478052"/>
    </source>
</evidence>
<dbReference type="EMBL" id="VUJU01006873">
    <property type="protein sequence ID" value="KAF0747358.1"/>
    <property type="molecule type" value="Genomic_DNA"/>
</dbReference>
<dbReference type="AlphaFoldDB" id="A0A6G0Y148"/>
<dbReference type="Proteomes" id="UP000478052">
    <property type="component" value="Unassembled WGS sequence"/>
</dbReference>
<evidence type="ECO:0000313" key="1">
    <source>
        <dbReference type="EMBL" id="KAF0747358.1"/>
    </source>
</evidence>
<keyword evidence="2" id="KW-1185">Reference proteome</keyword>
<protein>
    <submittedName>
        <fullName evidence="1">Uncharacterized protein</fullName>
    </submittedName>
</protein>
<proteinExistence type="predicted"/>
<gene>
    <name evidence="1" type="ORF">FWK35_00025321</name>
</gene>
<name>A0A6G0Y148_APHCR</name>
<reference evidence="1 2" key="1">
    <citation type="submission" date="2019-08" db="EMBL/GenBank/DDBJ databases">
        <title>Whole genome of Aphis craccivora.</title>
        <authorList>
            <person name="Voronova N.V."/>
            <person name="Shulinski R.S."/>
            <person name="Bandarenka Y.V."/>
            <person name="Zhorov D.G."/>
            <person name="Warner D."/>
        </authorList>
    </citation>
    <scope>NUCLEOTIDE SEQUENCE [LARGE SCALE GENOMIC DNA]</scope>
    <source>
        <strain evidence="1">180601</strain>
        <tissue evidence="1">Whole Body</tissue>
    </source>
</reference>
<accession>A0A6G0Y148</accession>